<reference evidence="9 10" key="1">
    <citation type="submission" date="2020-08" db="EMBL/GenBank/DDBJ databases">
        <authorList>
            <person name="Liu C."/>
            <person name="Sun Q."/>
        </authorList>
    </citation>
    <scope>NUCLEOTIDE SEQUENCE [LARGE SCALE GENOMIC DNA]</scope>
    <source>
        <strain evidence="9 10">NSJ-61</strain>
    </source>
</reference>
<feature type="transmembrane region" description="Helical" evidence="7">
    <location>
        <begin position="295"/>
        <end position="314"/>
    </location>
</feature>
<evidence type="ECO:0000256" key="7">
    <source>
        <dbReference type="SAM" id="Phobius"/>
    </source>
</evidence>
<keyword evidence="10" id="KW-1185">Reference proteome</keyword>
<dbReference type="GO" id="GO:0022857">
    <property type="term" value="F:transmembrane transporter activity"/>
    <property type="evidence" value="ECO:0007669"/>
    <property type="project" value="InterPro"/>
</dbReference>
<evidence type="ECO:0000256" key="2">
    <source>
        <dbReference type="ARBA" id="ARBA00022448"/>
    </source>
</evidence>
<feature type="transmembrane region" description="Helical" evidence="7">
    <location>
        <begin position="239"/>
        <end position="258"/>
    </location>
</feature>
<gene>
    <name evidence="9" type="ORF">H9Q80_13005</name>
</gene>
<feature type="transmembrane region" description="Helical" evidence="7">
    <location>
        <begin position="9"/>
        <end position="26"/>
    </location>
</feature>
<name>A0A7G9GK44_9FIRM</name>
<dbReference type="AlphaFoldDB" id="A0A7G9GK44"/>
<evidence type="ECO:0000256" key="3">
    <source>
        <dbReference type="ARBA" id="ARBA00022475"/>
    </source>
</evidence>
<evidence type="ECO:0000256" key="6">
    <source>
        <dbReference type="ARBA" id="ARBA00023136"/>
    </source>
</evidence>
<keyword evidence="5 7" id="KW-1133">Transmembrane helix</keyword>
<keyword evidence="3" id="KW-1003">Cell membrane</keyword>
<dbReference type="SUPFAM" id="SSF103473">
    <property type="entry name" value="MFS general substrate transporter"/>
    <property type="match status" value="1"/>
</dbReference>
<accession>A0A7G9GK44</accession>
<dbReference type="InterPro" id="IPR050171">
    <property type="entry name" value="MFS_Transporters"/>
</dbReference>
<dbReference type="InterPro" id="IPR020846">
    <property type="entry name" value="MFS_dom"/>
</dbReference>
<dbReference type="InterPro" id="IPR011701">
    <property type="entry name" value="MFS"/>
</dbReference>
<evidence type="ECO:0000256" key="1">
    <source>
        <dbReference type="ARBA" id="ARBA00004651"/>
    </source>
</evidence>
<protein>
    <submittedName>
        <fullName evidence="9">MFS transporter</fullName>
    </submittedName>
</protein>
<keyword evidence="2" id="KW-0813">Transport</keyword>
<evidence type="ECO:0000259" key="8">
    <source>
        <dbReference type="PROSITE" id="PS50850"/>
    </source>
</evidence>
<feature type="transmembrane region" description="Helical" evidence="7">
    <location>
        <begin position="358"/>
        <end position="379"/>
    </location>
</feature>
<feature type="transmembrane region" description="Helical" evidence="7">
    <location>
        <begin position="158"/>
        <end position="180"/>
    </location>
</feature>
<feature type="transmembrane region" description="Helical" evidence="7">
    <location>
        <begin position="335"/>
        <end position="352"/>
    </location>
</feature>
<dbReference type="Pfam" id="PF07690">
    <property type="entry name" value="MFS_1"/>
    <property type="match status" value="2"/>
</dbReference>
<dbReference type="PANTHER" id="PTHR23517">
    <property type="entry name" value="RESISTANCE PROTEIN MDTM, PUTATIVE-RELATED-RELATED"/>
    <property type="match status" value="1"/>
</dbReference>
<organism evidence="9 10">
    <name type="scientific">[Eubacterium] hominis</name>
    <dbReference type="NCBI Taxonomy" id="2764325"/>
    <lineage>
        <taxon>Bacteria</taxon>
        <taxon>Bacillati</taxon>
        <taxon>Bacillota</taxon>
        <taxon>Erysipelotrichia</taxon>
        <taxon>Erysipelotrichales</taxon>
        <taxon>Erysipelotrichaceae</taxon>
        <taxon>Amedibacillus</taxon>
    </lineage>
</organism>
<evidence type="ECO:0000313" key="10">
    <source>
        <dbReference type="Proteomes" id="UP000515856"/>
    </source>
</evidence>
<sequence length="394" mass="43448">MRIRMNQHILFYIIVTLFWFAQYVYIPFQSTYLISIGTISSMVGIIIGAYGITQMLLRLPVGIYADCIGKHKVLIIVGALLSGLASIVRVYCCDGTGFLIANLLSGVASATWISFMVYYTGQYSNNQQQMATSKVIMFNNLGMLLGFITSTLCYSIMGMKYLCLSSVLAGIFACILALFLKEPKKTKEHLSIKSLCCVCMNKRLIIFSFVALIQQGIQLTTTMSFTNQIMRDCGASNTIVGLSSIIYMISAVGFAGLASTKWIEQKGPKVWIPLVLSIIAVYCVSVAFTHYIPCLLFLQILPGMSTGLLLTYATSEAMKDIPPEKKSTAMGFFQAVYAIGMTTFPIFTGSVVSSHGMAAGYILLAIIAFFSSILMGIYYKKNQMHLKQMNLQMD</sequence>
<proteinExistence type="predicted"/>
<dbReference type="RefSeq" id="WP_117451596.1">
    <property type="nucleotide sequence ID" value="NZ_CP060636.1"/>
</dbReference>
<feature type="transmembrane region" description="Helical" evidence="7">
    <location>
        <begin position="201"/>
        <end position="219"/>
    </location>
</feature>
<evidence type="ECO:0000313" key="9">
    <source>
        <dbReference type="EMBL" id="QNM11176.1"/>
    </source>
</evidence>
<evidence type="ECO:0000256" key="4">
    <source>
        <dbReference type="ARBA" id="ARBA00022692"/>
    </source>
</evidence>
<dbReference type="GO" id="GO:0005886">
    <property type="term" value="C:plasma membrane"/>
    <property type="evidence" value="ECO:0007669"/>
    <property type="project" value="UniProtKB-SubCell"/>
</dbReference>
<dbReference type="KEGG" id="ehn:H9Q80_13005"/>
<feature type="transmembrane region" description="Helical" evidence="7">
    <location>
        <begin position="32"/>
        <end position="52"/>
    </location>
</feature>
<keyword evidence="4 7" id="KW-0812">Transmembrane</keyword>
<dbReference type="CDD" id="cd17490">
    <property type="entry name" value="MFS_YxlH_like"/>
    <property type="match status" value="1"/>
</dbReference>
<keyword evidence="6 7" id="KW-0472">Membrane</keyword>
<dbReference type="Gene3D" id="1.20.1250.20">
    <property type="entry name" value="MFS general substrate transporter like domains"/>
    <property type="match status" value="1"/>
</dbReference>
<evidence type="ECO:0000256" key="5">
    <source>
        <dbReference type="ARBA" id="ARBA00022989"/>
    </source>
</evidence>
<dbReference type="Proteomes" id="UP000515856">
    <property type="component" value="Chromosome"/>
</dbReference>
<feature type="transmembrane region" description="Helical" evidence="7">
    <location>
        <begin position="131"/>
        <end position="152"/>
    </location>
</feature>
<feature type="transmembrane region" description="Helical" evidence="7">
    <location>
        <begin position="73"/>
        <end position="91"/>
    </location>
</feature>
<feature type="transmembrane region" description="Helical" evidence="7">
    <location>
        <begin position="97"/>
        <end position="119"/>
    </location>
</feature>
<feature type="transmembrane region" description="Helical" evidence="7">
    <location>
        <begin position="270"/>
        <end position="289"/>
    </location>
</feature>
<dbReference type="InterPro" id="IPR036259">
    <property type="entry name" value="MFS_trans_sf"/>
</dbReference>
<dbReference type="PROSITE" id="PS50850">
    <property type="entry name" value="MFS"/>
    <property type="match status" value="1"/>
</dbReference>
<feature type="domain" description="Major facilitator superfamily (MFS) profile" evidence="8">
    <location>
        <begin position="1"/>
        <end position="383"/>
    </location>
</feature>
<dbReference type="EMBL" id="CP060636">
    <property type="protein sequence ID" value="QNM11176.1"/>
    <property type="molecule type" value="Genomic_DNA"/>
</dbReference>
<comment type="subcellular location">
    <subcellularLocation>
        <location evidence="1">Cell membrane</location>
        <topology evidence="1">Multi-pass membrane protein</topology>
    </subcellularLocation>
</comment>